<reference evidence="3 4" key="1">
    <citation type="submission" date="2019-03" db="EMBL/GenBank/DDBJ databases">
        <authorList>
            <person name="Nijsse B."/>
        </authorList>
    </citation>
    <scope>NUCLEOTIDE SEQUENCE [LARGE SCALE GENOMIC DNA]</scope>
    <source>
        <strain evidence="3">Desulfoluna butyratoxydans MSL71</strain>
    </source>
</reference>
<proteinExistence type="predicted"/>
<evidence type="ECO:0008006" key="5">
    <source>
        <dbReference type="Google" id="ProtNLM"/>
    </source>
</evidence>
<feature type="chain" id="PRO_5020884114" description="DUF4381 domain-containing protein" evidence="2">
    <location>
        <begin position="26"/>
        <end position="226"/>
    </location>
</feature>
<accession>A0A4U8YRV8</accession>
<organism evidence="3 4">
    <name type="scientific">Desulfoluna butyratoxydans</name>
    <dbReference type="NCBI Taxonomy" id="231438"/>
    <lineage>
        <taxon>Bacteria</taxon>
        <taxon>Pseudomonadati</taxon>
        <taxon>Thermodesulfobacteriota</taxon>
        <taxon>Desulfobacteria</taxon>
        <taxon>Desulfobacterales</taxon>
        <taxon>Desulfolunaceae</taxon>
        <taxon>Desulfoluna</taxon>
    </lineage>
</organism>
<keyword evidence="4" id="KW-1185">Reference proteome</keyword>
<evidence type="ECO:0000313" key="3">
    <source>
        <dbReference type="EMBL" id="VFQ47066.1"/>
    </source>
</evidence>
<keyword evidence="1" id="KW-0812">Transmembrane</keyword>
<protein>
    <recommendedName>
        <fullName evidence="5">DUF4381 domain-containing protein</fullName>
    </recommendedName>
</protein>
<dbReference type="RefSeq" id="WP_180146154.1">
    <property type="nucleotide sequence ID" value="NZ_CAADHO010000013.1"/>
</dbReference>
<feature type="transmembrane region" description="Helical" evidence="1">
    <location>
        <begin position="73"/>
        <end position="95"/>
    </location>
</feature>
<gene>
    <name evidence="3" type="ORF">MSL71_47520</name>
</gene>
<dbReference type="EMBL" id="CAADHO010000013">
    <property type="protein sequence ID" value="VFQ47066.1"/>
    <property type="molecule type" value="Genomic_DNA"/>
</dbReference>
<keyword evidence="1" id="KW-1133">Transmembrane helix</keyword>
<feature type="signal peptide" evidence="2">
    <location>
        <begin position="1"/>
        <end position="25"/>
    </location>
</feature>
<name>A0A4U8YRV8_9BACT</name>
<dbReference type="AlphaFoldDB" id="A0A4U8YRV8"/>
<evidence type="ECO:0000256" key="1">
    <source>
        <dbReference type="SAM" id="Phobius"/>
    </source>
</evidence>
<evidence type="ECO:0000256" key="2">
    <source>
        <dbReference type="SAM" id="SignalP"/>
    </source>
</evidence>
<evidence type="ECO:0000313" key="4">
    <source>
        <dbReference type="Proteomes" id="UP000507962"/>
    </source>
</evidence>
<keyword evidence="1" id="KW-0472">Membrane</keyword>
<sequence>MTSPIQRILLALLLMLGLAVTCLHAEEASQPIAPPAADSRAIAPQAPDKAPMTDIHDIAPPRFTGLSSGVKKAMLYGGIVLGVVILVLIGLWLWFRRKQGPKKAPEIYQPPDALALMALDRIEALMGQDGKAFYFELSETAKHYLKGRFGLDAPEMTVEELLPALSGLPVSPEQKKTVSGLFTHAEPVKFAGLAPDAGIMAEDFSAIRRFVTDTAQKPDEDASHND</sequence>
<keyword evidence="2" id="KW-0732">Signal</keyword>
<dbReference type="Proteomes" id="UP000507962">
    <property type="component" value="Unassembled WGS sequence"/>
</dbReference>